<evidence type="ECO:0000259" key="6">
    <source>
        <dbReference type="Pfam" id="PF01636"/>
    </source>
</evidence>
<dbReference type="EMBL" id="UINC01049953">
    <property type="protein sequence ID" value="SVB62336.1"/>
    <property type="molecule type" value="Genomic_DNA"/>
</dbReference>
<evidence type="ECO:0000256" key="4">
    <source>
        <dbReference type="ARBA" id="ARBA00022777"/>
    </source>
</evidence>
<gene>
    <name evidence="7" type="ORF">METZ01_LOCUS215190</name>
</gene>
<evidence type="ECO:0000313" key="7">
    <source>
        <dbReference type="EMBL" id="SVB62336.1"/>
    </source>
</evidence>
<evidence type="ECO:0000256" key="3">
    <source>
        <dbReference type="ARBA" id="ARBA00022741"/>
    </source>
</evidence>
<dbReference type="Pfam" id="PF01636">
    <property type="entry name" value="APH"/>
    <property type="match status" value="1"/>
</dbReference>
<reference evidence="7" key="1">
    <citation type="submission" date="2018-05" db="EMBL/GenBank/DDBJ databases">
        <authorList>
            <person name="Lanie J.A."/>
            <person name="Ng W.-L."/>
            <person name="Kazmierczak K.M."/>
            <person name="Andrzejewski T.M."/>
            <person name="Davidsen T.M."/>
            <person name="Wayne K.J."/>
            <person name="Tettelin H."/>
            <person name="Glass J.I."/>
            <person name="Rusch D."/>
            <person name="Podicherti R."/>
            <person name="Tsui H.-C.T."/>
            <person name="Winkler M.E."/>
        </authorList>
    </citation>
    <scope>NUCLEOTIDE SEQUENCE</scope>
</reference>
<sequence length="364" mass="40168">MDWTCSRACDYVVGTALLGEVPLTASAIGDGNLNFVFRVMCRGHPERSVILKQAPPYIKVLGPDYPLTQNRLAIEARLMAIYHELAPGSVPEPLQFDAEAHVILMEDLRGYRVLRHALIEGEIDTTVAAFVGALLGSTHRATLADGLSVPEVERLRRDFHTPHMQAITAEYVFTKPFQQDPTNRHTEGLDVIVEDVRADAGLLEEIRRLRGRFDEAQEGVVHGDLHTGSVMVRGQEARVIDGEFAFYGPIAFDVGALVANYLLAWHAHPVAHRAALMDCIEACWQAYGDSFGPSPRLAQIWRESIQFAGVKMLRRILGAAHVEDIESIEDVAERRAVETRAIACGRALITDPPLAGDLVQIVAR</sequence>
<dbReference type="SUPFAM" id="SSF56112">
    <property type="entry name" value="Protein kinase-like (PK-like)"/>
    <property type="match status" value="1"/>
</dbReference>
<dbReference type="GO" id="GO:0005524">
    <property type="term" value="F:ATP binding"/>
    <property type="evidence" value="ECO:0007669"/>
    <property type="project" value="UniProtKB-KW"/>
</dbReference>
<evidence type="ECO:0000256" key="5">
    <source>
        <dbReference type="ARBA" id="ARBA00022840"/>
    </source>
</evidence>
<dbReference type="AlphaFoldDB" id="A0A382FGX9"/>
<dbReference type="InterPro" id="IPR002575">
    <property type="entry name" value="Aminoglycoside_PTrfase"/>
</dbReference>
<evidence type="ECO:0000256" key="2">
    <source>
        <dbReference type="ARBA" id="ARBA00022679"/>
    </source>
</evidence>
<keyword evidence="5" id="KW-0067">ATP-binding</keyword>
<name>A0A382FGX9_9ZZZZ</name>
<dbReference type="PANTHER" id="PTHR34273">
    <property type="entry name" value="METHYLTHIORIBOSE KINASE"/>
    <property type="match status" value="1"/>
</dbReference>
<proteinExistence type="inferred from homology"/>
<protein>
    <recommendedName>
        <fullName evidence="6">Aminoglycoside phosphotransferase domain-containing protein</fullName>
    </recommendedName>
</protein>
<evidence type="ECO:0000256" key="1">
    <source>
        <dbReference type="ARBA" id="ARBA00010165"/>
    </source>
</evidence>
<dbReference type="Gene3D" id="3.30.200.20">
    <property type="entry name" value="Phosphorylase Kinase, domain 1"/>
    <property type="match status" value="1"/>
</dbReference>
<dbReference type="GO" id="GO:0016301">
    <property type="term" value="F:kinase activity"/>
    <property type="evidence" value="ECO:0007669"/>
    <property type="project" value="UniProtKB-KW"/>
</dbReference>
<dbReference type="PANTHER" id="PTHR34273:SF2">
    <property type="entry name" value="METHYLTHIORIBOSE KINASE"/>
    <property type="match status" value="1"/>
</dbReference>
<comment type="similarity">
    <text evidence="1">Belongs to the methylthioribose kinase family.</text>
</comment>
<organism evidence="7">
    <name type="scientific">marine metagenome</name>
    <dbReference type="NCBI Taxonomy" id="408172"/>
    <lineage>
        <taxon>unclassified sequences</taxon>
        <taxon>metagenomes</taxon>
        <taxon>ecological metagenomes</taxon>
    </lineage>
</organism>
<feature type="domain" description="Aminoglycoside phosphotransferase" evidence="6">
    <location>
        <begin position="43"/>
        <end position="261"/>
    </location>
</feature>
<keyword evidence="3" id="KW-0547">Nucleotide-binding</keyword>
<dbReference type="Gene3D" id="3.90.1200.10">
    <property type="match status" value="1"/>
</dbReference>
<dbReference type="InterPro" id="IPR011009">
    <property type="entry name" value="Kinase-like_dom_sf"/>
</dbReference>
<keyword evidence="4" id="KW-0418">Kinase</keyword>
<keyword evidence="2" id="KW-0808">Transferase</keyword>
<accession>A0A382FGX9</accession>